<proteinExistence type="predicted"/>
<dbReference type="EMBL" id="CM056743">
    <property type="protein sequence ID" value="KAJ8670290.1"/>
    <property type="molecule type" value="Genomic_DNA"/>
</dbReference>
<evidence type="ECO:0000313" key="2">
    <source>
        <dbReference type="Proteomes" id="UP001239111"/>
    </source>
</evidence>
<reference evidence="1" key="1">
    <citation type="submission" date="2023-04" db="EMBL/GenBank/DDBJ databases">
        <title>A chromosome-level genome assembly of the parasitoid wasp Eretmocerus hayati.</title>
        <authorList>
            <person name="Zhong Y."/>
            <person name="Liu S."/>
            <person name="Liu Y."/>
        </authorList>
    </citation>
    <scope>NUCLEOTIDE SEQUENCE</scope>
    <source>
        <strain evidence="1">ZJU_SS_LIU_2023</strain>
    </source>
</reference>
<dbReference type="Proteomes" id="UP001239111">
    <property type="component" value="Chromosome 3"/>
</dbReference>
<accession>A0ACC2NL53</accession>
<name>A0ACC2NL53_9HYME</name>
<gene>
    <name evidence="1" type="ORF">QAD02_001549</name>
</gene>
<organism evidence="1 2">
    <name type="scientific">Eretmocerus hayati</name>
    <dbReference type="NCBI Taxonomy" id="131215"/>
    <lineage>
        <taxon>Eukaryota</taxon>
        <taxon>Metazoa</taxon>
        <taxon>Ecdysozoa</taxon>
        <taxon>Arthropoda</taxon>
        <taxon>Hexapoda</taxon>
        <taxon>Insecta</taxon>
        <taxon>Pterygota</taxon>
        <taxon>Neoptera</taxon>
        <taxon>Endopterygota</taxon>
        <taxon>Hymenoptera</taxon>
        <taxon>Apocrita</taxon>
        <taxon>Proctotrupomorpha</taxon>
        <taxon>Chalcidoidea</taxon>
        <taxon>Aphelinidae</taxon>
        <taxon>Aphelininae</taxon>
        <taxon>Eretmocerus</taxon>
    </lineage>
</organism>
<keyword evidence="2" id="KW-1185">Reference proteome</keyword>
<evidence type="ECO:0000313" key="1">
    <source>
        <dbReference type="EMBL" id="KAJ8670290.1"/>
    </source>
</evidence>
<protein>
    <submittedName>
        <fullName evidence="1">Uncharacterized protein</fullName>
    </submittedName>
</protein>
<sequence length="477" mass="53126">MGFLKTIAKTVIYVGVLLVAITFIPGIPPDIKFSEYSIVQPKSLKNNLATNGRLNNAEILFEGKVVGAESFASYNGELYTGAHGGYVLRIAGDKLVPVVKFGKECDGLWEEAKCGRPLGLKFDKKGTLYVCDAYYGIFKVDVKSGKYERIVNSKEPIEGKVPMITNSLDIASNGDIYWTDSSTDFTLQDGVYTMLANPSGRLIKYNADTKKNQVLVRDLAFANGVHLSDNEDFVIVMETLASRIVKYNIKGPKAGKREIFVEGLPGMPDNVHSDNNGGFLVSLVIPIDSENPELSQILIPHPYIRRLATRLLYLLEAPFKCLQTYYPNYYADRIVHFIGSFQAMEFMFKKIVTVLRIDQNGQIVSAAYNTDEKISGISSAFVHNRNLWLGSPWLNYIARVPLNQAFPDLKEKIKTQNTEQVEKPKEKSSPTTTKQPEPTTTTQKPVSETKPSKKSDSKASAEKSKPSHNNVKRSTKN</sequence>
<comment type="caution">
    <text evidence="1">The sequence shown here is derived from an EMBL/GenBank/DDBJ whole genome shotgun (WGS) entry which is preliminary data.</text>
</comment>